<reference evidence="1 2" key="1">
    <citation type="submission" date="2019-05" db="EMBL/GenBank/DDBJ databases">
        <title>Another draft genome of Portunus trituberculatus and its Hox gene families provides insights of decapod evolution.</title>
        <authorList>
            <person name="Jeong J.-H."/>
            <person name="Song I."/>
            <person name="Kim S."/>
            <person name="Choi T."/>
            <person name="Kim D."/>
            <person name="Ryu S."/>
            <person name="Kim W."/>
        </authorList>
    </citation>
    <scope>NUCLEOTIDE SEQUENCE [LARGE SCALE GENOMIC DNA]</scope>
    <source>
        <tissue evidence="1">Muscle</tissue>
    </source>
</reference>
<organism evidence="1 2">
    <name type="scientific">Portunus trituberculatus</name>
    <name type="common">Swimming crab</name>
    <name type="synonym">Neptunus trituberculatus</name>
    <dbReference type="NCBI Taxonomy" id="210409"/>
    <lineage>
        <taxon>Eukaryota</taxon>
        <taxon>Metazoa</taxon>
        <taxon>Ecdysozoa</taxon>
        <taxon>Arthropoda</taxon>
        <taxon>Crustacea</taxon>
        <taxon>Multicrustacea</taxon>
        <taxon>Malacostraca</taxon>
        <taxon>Eumalacostraca</taxon>
        <taxon>Eucarida</taxon>
        <taxon>Decapoda</taxon>
        <taxon>Pleocyemata</taxon>
        <taxon>Brachyura</taxon>
        <taxon>Eubrachyura</taxon>
        <taxon>Portunoidea</taxon>
        <taxon>Portunidae</taxon>
        <taxon>Portuninae</taxon>
        <taxon>Portunus</taxon>
    </lineage>
</organism>
<dbReference type="AlphaFoldDB" id="A0A5B7G330"/>
<gene>
    <name evidence="1" type="ORF">E2C01_045396</name>
</gene>
<dbReference type="Proteomes" id="UP000324222">
    <property type="component" value="Unassembled WGS sequence"/>
</dbReference>
<name>A0A5B7G330_PORTR</name>
<protein>
    <submittedName>
        <fullName evidence="1">Uncharacterized protein</fullName>
    </submittedName>
</protein>
<accession>A0A5B7G330</accession>
<keyword evidence="2" id="KW-1185">Reference proteome</keyword>
<sequence length="68" mass="7251">MVQAWKCEGWGSVVELATATCGMIGGGLDALGKHWNCYSYHSNDASPLHHWMTRTPPAGNPGGGHNKT</sequence>
<evidence type="ECO:0000313" key="2">
    <source>
        <dbReference type="Proteomes" id="UP000324222"/>
    </source>
</evidence>
<comment type="caution">
    <text evidence="1">The sequence shown here is derived from an EMBL/GenBank/DDBJ whole genome shotgun (WGS) entry which is preliminary data.</text>
</comment>
<dbReference type="EMBL" id="VSRR010010249">
    <property type="protein sequence ID" value="MPC51548.1"/>
    <property type="molecule type" value="Genomic_DNA"/>
</dbReference>
<evidence type="ECO:0000313" key="1">
    <source>
        <dbReference type="EMBL" id="MPC51548.1"/>
    </source>
</evidence>
<proteinExistence type="predicted"/>